<gene>
    <name evidence="1" type="ORF">BAE30_16375</name>
</gene>
<proteinExistence type="predicted"/>
<dbReference type="EMBL" id="LZYH01001132">
    <property type="protein sequence ID" value="OFC40739.1"/>
    <property type="molecule type" value="Genomic_DNA"/>
</dbReference>
<evidence type="ECO:0000313" key="1">
    <source>
        <dbReference type="EMBL" id="OFC40739.1"/>
    </source>
</evidence>
<comment type="caution">
    <text evidence="1">The sequence shown here is derived from an EMBL/GenBank/DDBJ whole genome shotgun (WGS) entry which is preliminary data.</text>
</comment>
<protein>
    <submittedName>
        <fullName evidence="1">Uncharacterized protein</fullName>
    </submittedName>
</protein>
<dbReference type="Proteomes" id="UP000175707">
    <property type="component" value="Unassembled WGS sequence"/>
</dbReference>
<reference evidence="1 2" key="1">
    <citation type="submission" date="2016-06" db="EMBL/GenBank/DDBJ databases">
        <title>Gene turnover analysis identifies the evolutionary adaptation of the extremophile Acidithiobacillus caldus.</title>
        <authorList>
            <person name="Zhang X."/>
        </authorList>
    </citation>
    <scope>NUCLEOTIDE SEQUENCE [LARGE SCALE GENOMIC DNA]</scope>
    <source>
        <strain evidence="1 2">S1</strain>
    </source>
</reference>
<accession>A0A1E7YRP3</accession>
<evidence type="ECO:0000313" key="2">
    <source>
        <dbReference type="Proteomes" id="UP000175707"/>
    </source>
</evidence>
<name>A0A1E7YRP3_9PROT</name>
<dbReference type="AlphaFoldDB" id="A0A1E7YRP3"/>
<sequence>MDERRRAQVREHVRHYRQKMREKGIRQHSFYMTEPQAAAVRAWLQRGGDVSILSTRGDK</sequence>
<organism evidence="1 2">
    <name type="scientific">Acidithiobacillus caldus</name>
    <dbReference type="NCBI Taxonomy" id="33059"/>
    <lineage>
        <taxon>Bacteria</taxon>
        <taxon>Pseudomonadati</taxon>
        <taxon>Pseudomonadota</taxon>
        <taxon>Acidithiobacillia</taxon>
        <taxon>Acidithiobacillales</taxon>
        <taxon>Acidithiobacillaceae</taxon>
        <taxon>Acidithiobacillus</taxon>
    </lineage>
</organism>